<comment type="caution">
    <text evidence="1">The sequence shown here is derived from an EMBL/GenBank/DDBJ whole genome shotgun (WGS) entry which is preliminary data.</text>
</comment>
<dbReference type="Proteomes" id="UP000004105">
    <property type="component" value="Unassembled WGS sequence"/>
</dbReference>
<organism evidence="1 2">
    <name type="scientific">Neisseria bacilliformis ATCC BAA-1200</name>
    <dbReference type="NCBI Taxonomy" id="888742"/>
    <lineage>
        <taxon>Bacteria</taxon>
        <taxon>Pseudomonadati</taxon>
        <taxon>Pseudomonadota</taxon>
        <taxon>Betaproteobacteria</taxon>
        <taxon>Neisseriales</taxon>
        <taxon>Neisseriaceae</taxon>
        <taxon>Neisseria</taxon>
    </lineage>
</organism>
<keyword evidence="2" id="KW-1185">Reference proteome</keyword>
<reference evidence="1 2" key="1">
    <citation type="submission" date="2011-02" db="EMBL/GenBank/DDBJ databases">
        <authorList>
            <person name="Muzny D."/>
            <person name="Qin X."/>
            <person name="Deng J."/>
            <person name="Jiang H."/>
            <person name="Liu Y."/>
            <person name="Qu J."/>
            <person name="Song X.-Z."/>
            <person name="Zhang L."/>
            <person name="Thornton R."/>
            <person name="Coyle M."/>
            <person name="Francisco L."/>
            <person name="Jackson L."/>
            <person name="Javaid M."/>
            <person name="Korchina V."/>
            <person name="Kovar C."/>
            <person name="Mata R."/>
            <person name="Mathew T."/>
            <person name="Ngo R."/>
            <person name="Nguyen L."/>
            <person name="Nguyen N."/>
            <person name="Okwuonu G."/>
            <person name="Ongeri F."/>
            <person name="Pham C."/>
            <person name="Simmons D."/>
            <person name="Wilczek-Boney K."/>
            <person name="Hale W."/>
            <person name="Jakkamsetti A."/>
            <person name="Pham P."/>
            <person name="Ruth R."/>
            <person name="San Lucas F."/>
            <person name="Warren J."/>
            <person name="Zhang J."/>
            <person name="Zhao Z."/>
            <person name="Zhou C."/>
            <person name="Zhu D."/>
            <person name="Lee S."/>
            <person name="Bess C."/>
            <person name="Blankenburg K."/>
            <person name="Forbes L."/>
            <person name="Fu Q."/>
            <person name="Gubbala S."/>
            <person name="Hirani K."/>
            <person name="Jayaseelan J.C."/>
            <person name="Lara F."/>
            <person name="Munidasa M."/>
            <person name="Palculict T."/>
            <person name="Patil S."/>
            <person name="Pu L.-L."/>
            <person name="Saada N."/>
            <person name="Tang L."/>
            <person name="Weissenberger G."/>
            <person name="Zhu Y."/>
            <person name="Hemphill L."/>
            <person name="Shang Y."/>
            <person name="Youmans B."/>
            <person name="Ayvaz T."/>
            <person name="Ross M."/>
            <person name="Santibanez J."/>
            <person name="Aqrawi P."/>
            <person name="Gross S."/>
            <person name="Joshi V."/>
            <person name="Fowler G."/>
            <person name="Nazareth L."/>
            <person name="Reid J."/>
            <person name="Worley K."/>
            <person name="Petrosino J."/>
            <person name="Highlander S."/>
            <person name="Gibbs R."/>
        </authorList>
    </citation>
    <scope>NUCLEOTIDE SEQUENCE [LARGE SCALE GENOMIC DNA]</scope>
    <source>
        <strain evidence="1 2">ATCC BAA-1200</strain>
    </source>
</reference>
<dbReference type="HOGENOM" id="CLU_2684061_0_0_4"/>
<accession>F2BC53</accession>
<name>F2BC53_9NEIS</name>
<proteinExistence type="predicted"/>
<evidence type="ECO:0000313" key="2">
    <source>
        <dbReference type="Proteomes" id="UP000004105"/>
    </source>
</evidence>
<protein>
    <submittedName>
        <fullName evidence="1">Uncharacterized protein</fullName>
    </submittedName>
</protein>
<evidence type="ECO:0000313" key="1">
    <source>
        <dbReference type="EMBL" id="EGF10999.1"/>
    </source>
</evidence>
<dbReference type="EMBL" id="AFAY01000027">
    <property type="protein sequence ID" value="EGF10999.1"/>
    <property type="molecule type" value="Genomic_DNA"/>
</dbReference>
<sequence>MPKRFSNLLQQRKRPSENVETRFQTACFLFHPCRSKGRVCRPEATHAFYAAQDIRAFPKKPKPRAWLVPHTLLQ</sequence>
<gene>
    <name evidence="1" type="ORF">HMPREF9123_1308</name>
</gene>
<dbReference type="AlphaFoldDB" id="F2BC53"/>